<evidence type="ECO:0000259" key="2">
    <source>
        <dbReference type="Pfam" id="PF01494"/>
    </source>
</evidence>
<evidence type="ECO:0000313" key="4">
    <source>
        <dbReference type="Proteomes" id="UP000706039"/>
    </source>
</evidence>
<dbReference type="Gene3D" id="3.30.9.10">
    <property type="entry name" value="D-Amino Acid Oxidase, subunit A, domain 2"/>
    <property type="match status" value="1"/>
</dbReference>
<comment type="caution">
    <text evidence="3">The sequence shown here is derived from an EMBL/GenBank/DDBJ whole genome shotgun (WGS) entry which is preliminary data.</text>
</comment>
<dbReference type="Gene3D" id="3.50.50.60">
    <property type="entry name" value="FAD/NAD(P)-binding domain"/>
    <property type="match status" value="1"/>
</dbReference>
<dbReference type="Proteomes" id="UP000706039">
    <property type="component" value="Unassembled WGS sequence"/>
</dbReference>
<protein>
    <submittedName>
        <fullName evidence="3">Bifunctional 3-(3-hydroxy-phenyl)propionate/3-hydroxycinnamic acid hydroxylase</fullName>
        <ecNumber evidence="3">1.14.13.127</ecNumber>
    </submittedName>
</protein>
<dbReference type="SUPFAM" id="SSF51905">
    <property type="entry name" value="FAD/NAD(P)-binding domain"/>
    <property type="match status" value="1"/>
</dbReference>
<dbReference type="PANTHER" id="PTHR43476:SF3">
    <property type="entry name" value="FAD-BINDING MONOOXYGENASE"/>
    <property type="match status" value="1"/>
</dbReference>
<keyword evidence="4" id="KW-1185">Reference proteome</keyword>
<dbReference type="InterPro" id="IPR002938">
    <property type="entry name" value="FAD-bd"/>
</dbReference>
<dbReference type="EC" id="1.14.13.127" evidence="3"/>
<dbReference type="RefSeq" id="WP_222992867.1">
    <property type="nucleotide sequence ID" value="NZ_JAINVV010000013.1"/>
</dbReference>
<accession>A0ABS7Q0J8</accession>
<proteinExistence type="predicted"/>
<sequence length="525" mass="56621">MTGSDAYDIAIIGMGPVGAAAANLAGTAGLRTLVLERGDMPYRQPRAIVFDAEIMRIFASVGLAERIAEVTKPLGGSIYLGADLQPIRSFRAPLPADPLAWHSSNLFYQPQLEALLRAGLQRFAHVDVRTGHDVLAIEDGAIRMRGSDGDEAIAHARFILACDGASSTVRKSLGIPLDDIGFEERWLVIDTLVDGPMRWPESHGIPPEVRDGRYSLMVCDPARPATLIPGAGRHRRWEYMLLAGESDDRVLADGWLRGLIGDWIDPDDVEIVRAAVYRFRALLAARWRAGNVFLLGDAAHQTPPFYGQGMCHGIRDAAQLMWRLALVLRGQADDALLDGYQPEREPHVRAIISASVAAGAAVCMTDPDEAARRDEAFRAAERGRSGTVAMADIVPPIRAGLVDAASGGMRLPEFVVDTSDGRRHLDRLLGGRFALVTAQEAGLAIGDPRWPAIDGRICATSNPALANWLGDRAADWALVRPDRYVFAIGRGQAALDAMVAALFDQLHIQPDAAVAPPAATETAQP</sequence>
<name>A0ABS7Q0J8_9SPHN</name>
<gene>
    <name evidence="3" type="ORF">K7G82_25910</name>
</gene>
<keyword evidence="1 3" id="KW-0560">Oxidoreductase</keyword>
<dbReference type="InterPro" id="IPR050631">
    <property type="entry name" value="PheA/TfdB_FAD_monoxygenase"/>
</dbReference>
<evidence type="ECO:0000313" key="3">
    <source>
        <dbReference type="EMBL" id="MBY8825764.1"/>
    </source>
</evidence>
<dbReference type="PRINTS" id="PR00420">
    <property type="entry name" value="RNGMNOXGNASE"/>
</dbReference>
<dbReference type="Pfam" id="PF01494">
    <property type="entry name" value="FAD_binding_3"/>
    <property type="match status" value="1"/>
</dbReference>
<evidence type="ECO:0000256" key="1">
    <source>
        <dbReference type="ARBA" id="ARBA00023002"/>
    </source>
</evidence>
<dbReference type="NCBIfam" id="NF004829">
    <property type="entry name" value="PRK06183.1-3"/>
    <property type="match status" value="1"/>
</dbReference>
<organism evidence="3 4">
    <name type="scientific">Sphingomonas colocasiae</name>
    <dbReference type="NCBI Taxonomy" id="1848973"/>
    <lineage>
        <taxon>Bacteria</taxon>
        <taxon>Pseudomonadati</taxon>
        <taxon>Pseudomonadota</taxon>
        <taxon>Alphaproteobacteria</taxon>
        <taxon>Sphingomonadales</taxon>
        <taxon>Sphingomonadaceae</taxon>
        <taxon>Sphingomonas</taxon>
    </lineage>
</organism>
<dbReference type="Gene3D" id="3.40.30.120">
    <property type="match status" value="1"/>
</dbReference>
<dbReference type="InterPro" id="IPR036188">
    <property type="entry name" value="FAD/NAD-bd_sf"/>
</dbReference>
<dbReference type="EMBL" id="JAINVV010000013">
    <property type="protein sequence ID" value="MBY8825764.1"/>
    <property type="molecule type" value="Genomic_DNA"/>
</dbReference>
<dbReference type="PANTHER" id="PTHR43476">
    <property type="entry name" value="3-(3-HYDROXY-PHENYL)PROPIONATE/3-HYDROXYCINNAMIC ACID HYDROXYLASE"/>
    <property type="match status" value="1"/>
</dbReference>
<feature type="domain" description="FAD-binding" evidence="2">
    <location>
        <begin position="7"/>
        <end position="353"/>
    </location>
</feature>
<dbReference type="GO" id="GO:0008688">
    <property type="term" value="F:3-(3-hydroxyphenyl)propionate hydroxylase activity"/>
    <property type="evidence" value="ECO:0007669"/>
    <property type="project" value="UniProtKB-EC"/>
</dbReference>
<reference evidence="3 4" key="1">
    <citation type="submission" date="2021-08" db="EMBL/GenBank/DDBJ databases">
        <authorList>
            <person name="Tuo L."/>
        </authorList>
    </citation>
    <scope>NUCLEOTIDE SEQUENCE [LARGE SCALE GENOMIC DNA]</scope>
    <source>
        <strain evidence="3 4">JCM 31229</strain>
    </source>
</reference>